<keyword evidence="10 11" id="KW-0961">Cell wall biogenesis/degradation</keyword>
<evidence type="ECO:0000256" key="8">
    <source>
        <dbReference type="ARBA" id="ARBA00022989"/>
    </source>
</evidence>
<evidence type="ECO:0000256" key="3">
    <source>
        <dbReference type="ARBA" id="ARBA00022676"/>
    </source>
</evidence>
<dbReference type="OrthoDB" id="9768187at2"/>
<feature type="transmembrane region" description="Helical" evidence="11">
    <location>
        <begin position="21"/>
        <end position="42"/>
    </location>
</feature>
<dbReference type="GO" id="GO:0015648">
    <property type="term" value="F:lipid-linked peptidoglycan transporter activity"/>
    <property type="evidence" value="ECO:0007669"/>
    <property type="project" value="TreeGrafter"/>
</dbReference>
<keyword evidence="8 11" id="KW-1133">Transmembrane helix</keyword>
<dbReference type="UniPathway" id="UPA00219"/>
<keyword evidence="9 11" id="KW-0472">Membrane</keyword>
<dbReference type="Pfam" id="PF01098">
    <property type="entry name" value="FTSW_RODA_SPOVE"/>
    <property type="match status" value="1"/>
</dbReference>
<evidence type="ECO:0000256" key="6">
    <source>
        <dbReference type="ARBA" id="ARBA00022960"/>
    </source>
</evidence>
<feature type="transmembrane region" description="Helical" evidence="11">
    <location>
        <begin position="278"/>
        <end position="298"/>
    </location>
</feature>
<dbReference type="HAMAP" id="MF_02079">
    <property type="entry name" value="PGT_RodA"/>
    <property type="match status" value="1"/>
</dbReference>
<comment type="catalytic activity">
    <reaction evidence="11">
        <text>[GlcNAc-(1-&gt;4)-Mur2Ac(oyl-L-Ala-gamma-D-Glu-L-Lys-D-Ala-D-Ala)](n)-di-trans,octa-cis-undecaprenyl diphosphate + beta-D-GlcNAc-(1-&gt;4)-Mur2Ac(oyl-L-Ala-gamma-D-Glu-L-Lys-D-Ala-D-Ala)-di-trans,octa-cis-undecaprenyl diphosphate = [GlcNAc-(1-&gt;4)-Mur2Ac(oyl-L-Ala-gamma-D-Glu-L-Lys-D-Ala-D-Ala)](n+1)-di-trans,octa-cis-undecaprenyl diphosphate + di-trans,octa-cis-undecaprenyl diphosphate + H(+)</text>
        <dbReference type="Rhea" id="RHEA:23708"/>
        <dbReference type="Rhea" id="RHEA-COMP:9602"/>
        <dbReference type="Rhea" id="RHEA-COMP:9603"/>
        <dbReference type="ChEBI" id="CHEBI:15378"/>
        <dbReference type="ChEBI" id="CHEBI:58405"/>
        <dbReference type="ChEBI" id="CHEBI:60033"/>
        <dbReference type="ChEBI" id="CHEBI:78435"/>
        <dbReference type="EC" id="2.4.99.28"/>
    </reaction>
</comment>
<dbReference type="InterPro" id="IPR001182">
    <property type="entry name" value="FtsW/RodA"/>
</dbReference>
<dbReference type="EC" id="2.4.99.28" evidence="11"/>
<evidence type="ECO:0000313" key="12">
    <source>
        <dbReference type="EMBL" id="TXL77545.1"/>
    </source>
</evidence>
<gene>
    <name evidence="11 12" type="primary">rodA</name>
    <name evidence="11" type="synonym">mrdB</name>
    <name evidence="12" type="ORF">FHP25_08935</name>
</gene>
<keyword evidence="13" id="KW-1185">Reference proteome</keyword>
<feature type="transmembrane region" description="Helical" evidence="11">
    <location>
        <begin position="190"/>
        <end position="208"/>
    </location>
</feature>
<dbReference type="GO" id="GO:0051301">
    <property type="term" value="P:cell division"/>
    <property type="evidence" value="ECO:0007669"/>
    <property type="project" value="InterPro"/>
</dbReference>
<keyword evidence="11" id="KW-0997">Cell inner membrane</keyword>
<evidence type="ECO:0000313" key="13">
    <source>
        <dbReference type="Proteomes" id="UP000321638"/>
    </source>
</evidence>
<sequence length="375" mass="40592">MSLAANRSELTLPEKIRRLDWRLVLVLIGVAGVGTAALYSAGGMKPEPWAIKHATRFAIGAAVMLMVALVDLRVWMRLAYPAYVVSVLLLVAVDVIGKGAMGAQRWLDIGPVQIQPSELMKIAAILALSRYFHSLSREQVGRIVYVVPPVLAILVPVALVMVQPDLGTAMVLLSTGAAMMFVAGVKLWKFLLAGTLGAASLPVAWKLMHEYQRNRVRIFLDPDLDPLGAGYHILQSKIAIGSGGMLGKGFGMGTQSTLNFLPEKQTDFIFTMWTEETGLRGALILLALYVAIIIYAYIVAVRTRSHFGRLLAMGIGITVFLYVFINMGMVMGLLPVVGVPLPLVSYGGTAMLTVLFACGLLLGINVHRDLVIPRP</sequence>
<keyword evidence="2 11" id="KW-1003">Cell membrane</keyword>
<evidence type="ECO:0000256" key="2">
    <source>
        <dbReference type="ARBA" id="ARBA00022475"/>
    </source>
</evidence>
<keyword evidence="5 11" id="KW-0812">Transmembrane</keyword>
<name>A0A5C8PRB6_9HYPH</name>
<feature type="transmembrane region" description="Helical" evidence="11">
    <location>
        <begin position="166"/>
        <end position="183"/>
    </location>
</feature>
<dbReference type="PANTHER" id="PTHR30474:SF1">
    <property type="entry name" value="PEPTIDOGLYCAN GLYCOSYLTRANSFERASE MRDB"/>
    <property type="match status" value="1"/>
</dbReference>
<dbReference type="GO" id="GO:0008360">
    <property type="term" value="P:regulation of cell shape"/>
    <property type="evidence" value="ECO:0007669"/>
    <property type="project" value="UniProtKB-KW"/>
</dbReference>
<dbReference type="Proteomes" id="UP000321638">
    <property type="component" value="Unassembled WGS sequence"/>
</dbReference>
<dbReference type="PANTHER" id="PTHR30474">
    <property type="entry name" value="CELL CYCLE PROTEIN"/>
    <property type="match status" value="1"/>
</dbReference>
<evidence type="ECO:0000256" key="10">
    <source>
        <dbReference type="ARBA" id="ARBA00023316"/>
    </source>
</evidence>
<evidence type="ECO:0000256" key="7">
    <source>
        <dbReference type="ARBA" id="ARBA00022984"/>
    </source>
</evidence>
<evidence type="ECO:0000256" key="5">
    <source>
        <dbReference type="ARBA" id="ARBA00022692"/>
    </source>
</evidence>
<proteinExistence type="inferred from homology"/>
<evidence type="ECO:0000256" key="11">
    <source>
        <dbReference type="HAMAP-Rule" id="MF_02079"/>
    </source>
</evidence>
<feature type="transmembrane region" description="Helical" evidence="11">
    <location>
        <begin position="310"/>
        <end position="337"/>
    </location>
</feature>
<comment type="similarity">
    <text evidence="11">Belongs to the SEDS family. MrdB/RodA subfamily.</text>
</comment>
<feature type="transmembrane region" description="Helical" evidence="11">
    <location>
        <begin position="343"/>
        <end position="364"/>
    </location>
</feature>
<dbReference type="GO" id="GO:0071555">
    <property type="term" value="P:cell wall organization"/>
    <property type="evidence" value="ECO:0007669"/>
    <property type="project" value="UniProtKB-KW"/>
</dbReference>
<keyword evidence="4 11" id="KW-0808">Transferase</keyword>
<reference evidence="12 13" key="1">
    <citation type="submission" date="2019-06" db="EMBL/GenBank/DDBJ databases">
        <title>New taxonomy in bacterial strain CC-CFT640, isolated from vineyard.</title>
        <authorList>
            <person name="Lin S.-Y."/>
            <person name="Tsai C.-F."/>
            <person name="Young C.-C."/>
        </authorList>
    </citation>
    <scope>NUCLEOTIDE SEQUENCE [LARGE SCALE GENOMIC DNA]</scope>
    <source>
        <strain evidence="12 13">CC-CFT640</strain>
    </source>
</reference>
<dbReference type="InterPro" id="IPR018365">
    <property type="entry name" value="Cell_cycle_FtsW-rel_CS"/>
</dbReference>
<comment type="function">
    <text evidence="11">Peptidoglycan polymerase that is essential for cell wall elongation.</text>
</comment>
<organism evidence="12 13">
    <name type="scientific">Vineibacter terrae</name>
    <dbReference type="NCBI Taxonomy" id="2586908"/>
    <lineage>
        <taxon>Bacteria</taxon>
        <taxon>Pseudomonadati</taxon>
        <taxon>Pseudomonadota</taxon>
        <taxon>Alphaproteobacteria</taxon>
        <taxon>Hyphomicrobiales</taxon>
        <taxon>Vineibacter</taxon>
    </lineage>
</organism>
<keyword evidence="3 11" id="KW-0328">Glycosyltransferase</keyword>
<dbReference type="EMBL" id="VDUZ01000008">
    <property type="protein sequence ID" value="TXL77545.1"/>
    <property type="molecule type" value="Genomic_DNA"/>
</dbReference>
<comment type="subcellular location">
    <subcellularLocation>
        <location evidence="11">Cell inner membrane</location>
        <topology evidence="11">Multi-pass membrane protein</topology>
    </subcellularLocation>
    <subcellularLocation>
        <location evidence="1">Membrane</location>
        <topology evidence="1">Multi-pass membrane protein</topology>
    </subcellularLocation>
</comment>
<evidence type="ECO:0000256" key="9">
    <source>
        <dbReference type="ARBA" id="ARBA00023136"/>
    </source>
</evidence>
<dbReference type="GO" id="GO:0005886">
    <property type="term" value="C:plasma membrane"/>
    <property type="evidence" value="ECO:0007669"/>
    <property type="project" value="UniProtKB-SubCell"/>
</dbReference>
<keyword evidence="6 11" id="KW-0133">Cell shape</keyword>
<feature type="transmembrane region" description="Helical" evidence="11">
    <location>
        <begin position="140"/>
        <end position="160"/>
    </location>
</feature>
<dbReference type="GO" id="GO:0009252">
    <property type="term" value="P:peptidoglycan biosynthetic process"/>
    <property type="evidence" value="ECO:0007669"/>
    <property type="project" value="UniProtKB-UniRule"/>
</dbReference>
<dbReference type="GO" id="GO:0032153">
    <property type="term" value="C:cell division site"/>
    <property type="evidence" value="ECO:0007669"/>
    <property type="project" value="TreeGrafter"/>
</dbReference>
<feature type="transmembrane region" description="Helical" evidence="11">
    <location>
        <begin position="78"/>
        <end position="97"/>
    </location>
</feature>
<comment type="caution">
    <text evidence="12">The sequence shown here is derived from an EMBL/GenBank/DDBJ whole genome shotgun (WGS) entry which is preliminary data.</text>
</comment>
<dbReference type="RefSeq" id="WP_147846585.1">
    <property type="nucleotide sequence ID" value="NZ_DATAJT010000374.1"/>
</dbReference>
<dbReference type="NCBIfam" id="TIGR02210">
    <property type="entry name" value="rodA_shape"/>
    <property type="match status" value="1"/>
</dbReference>
<dbReference type="PROSITE" id="PS00428">
    <property type="entry name" value="FTSW_RODA_SPOVE"/>
    <property type="match status" value="1"/>
</dbReference>
<comment type="pathway">
    <text evidence="11">Cell wall biogenesis; peptidoglycan biosynthesis.</text>
</comment>
<accession>A0A5C8PRB6</accession>
<evidence type="ECO:0000256" key="1">
    <source>
        <dbReference type="ARBA" id="ARBA00004141"/>
    </source>
</evidence>
<dbReference type="InterPro" id="IPR011923">
    <property type="entry name" value="RodA/MrdB"/>
</dbReference>
<keyword evidence="7 11" id="KW-0573">Peptidoglycan synthesis</keyword>
<dbReference type="AlphaFoldDB" id="A0A5C8PRB6"/>
<evidence type="ECO:0000256" key="4">
    <source>
        <dbReference type="ARBA" id="ARBA00022679"/>
    </source>
</evidence>
<protein>
    <recommendedName>
        <fullName evidence="11">Peptidoglycan glycosyltransferase MrdB</fullName>
        <shortName evidence="11">PGT</shortName>
        <ecNumber evidence="11">2.4.99.28</ecNumber>
    </recommendedName>
    <alternativeName>
        <fullName evidence="11">Cell elongation protein RodA</fullName>
    </alternativeName>
    <alternativeName>
        <fullName evidence="11">Cell wall polymerase</fullName>
    </alternativeName>
    <alternativeName>
        <fullName evidence="11">Peptidoglycan polymerase</fullName>
        <shortName evidence="11">PG polymerase</shortName>
    </alternativeName>
</protein>
<dbReference type="GO" id="GO:0008955">
    <property type="term" value="F:peptidoglycan glycosyltransferase activity"/>
    <property type="evidence" value="ECO:0007669"/>
    <property type="project" value="UniProtKB-UniRule"/>
</dbReference>